<dbReference type="Proteomes" id="UP001172457">
    <property type="component" value="Chromosome 1"/>
</dbReference>
<protein>
    <submittedName>
        <fullName evidence="1">Uncharacterized protein</fullName>
    </submittedName>
</protein>
<name>A0AA38U2U9_9ASTR</name>
<accession>A0AA38U2U9</accession>
<reference evidence="1" key="1">
    <citation type="submission" date="2023-03" db="EMBL/GenBank/DDBJ databases">
        <title>Chromosome-scale reference genome and RAD-based genetic map of yellow starthistle (Centaurea solstitialis) reveal putative structural variation and QTLs associated with invader traits.</title>
        <authorList>
            <person name="Reatini B."/>
            <person name="Cang F.A."/>
            <person name="Jiang Q."/>
            <person name="Mckibben M.T.W."/>
            <person name="Barker M.S."/>
            <person name="Rieseberg L.H."/>
            <person name="Dlugosch K.M."/>
        </authorList>
    </citation>
    <scope>NUCLEOTIDE SEQUENCE</scope>
    <source>
        <strain evidence="1">CAN-66</strain>
        <tissue evidence="1">Leaf</tissue>
    </source>
</reference>
<dbReference type="AlphaFoldDB" id="A0AA38U2U9"/>
<sequence>MEEGSLWRKVVLYIHGGEGNFDGNNRFQSGKLALTNLFIKNLGKGENTRFWKDIWCDIIPLKGRFSFKAALDVDQNWFVADRFTAWSSREVGDVPTEKVENLQRRLWEFGLFVNMPLSMKTTFRALAAFDVDQNCFMSVGFGKQFTNWSSREVGDVPSKKVENLQQLSKFGLFVNVPL</sequence>
<comment type="caution">
    <text evidence="1">The sequence shown here is derived from an EMBL/GenBank/DDBJ whole genome shotgun (WGS) entry which is preliminary data.</text>
</comment>
<gene>
    <name evidence="1" type="ORF">OSB04_001521</name>
</gene>
<evidence type="ECO:0000313" key="2">
    <source>
        <dbReference type="Proteomes" id="UP001172457"/>
    </source>
</evidence>
<proteinExistence type="predicted"/>
<dbReference type="EMBL" id="JARYMX010000001">
    <property type="protein sequence ID" value="KAJ9565555.1"/>
    <property type="molecule type" value="Genomic_DNA"/>
</dbReference>
<organism evidence="1 2">
    <name type="scientific">Centaurea solstitialis</name>
    <name type="common">yellow star-thistle</name>
    <dbReference type="NCBI Taxonomy" id="347529"/>
    <lineage>
        <taxon>Eukaryota</taxon>
        <taxon>Viridiplantae</taxon>
        <taxon>Streptophyta</taxon>
        <taxon>Embryophyta</taxon>
        <taxon>Tracheophyta</taxon>
        <taxon>Spermatophyta</taxon>
        <taxon>Magnoliopsida</taxon>
        <taxon>eudicotyledons</taxon>
        <taxon>Gunneridae</taxon>
        <taxon>Pentapetalae</taxon>
        <taxon>asterids</taxon>
        <taxon>campanulids</taxon>
        <taxon>Asterales</taxon>
        <taxon>Asteraceae</taxon>
        <taxon>Carduoideae</taxon>
        <taxon>Cardueae</taxon>
        <taxon>Centaureinae</taxon>
        <taxon>Centaurea</taxon>
    </lineage>
</organism>
<keyword evidence="2" id="KW-1185">Reference proteome</keyword>
<evidence type="ECO:0000313" key="1">
    <source>
        <dbReference type="EMBL" id="KAJ9565555.1"/>
    </source>
</evidence>